<dbReference type="AlphaFoldDB" id="A0A2J6X6A7"/>
<protein>
    <recommendedName>
        <fullName evidence="2">TrwC relaxase domain-containing protein</fullName>
    </recommendedName>
</protein>
<evidence type="ECO:0000313" key="3">
    <source>
        <dbReference type="EMBL" id="PMP82255.1"/>
    </source>
</evidence>
<feature type="compositionally biased region" description="Basic and acidic residues" evidence="1">
    <location>
        <begin position="409"/>
        <end position="426"/>
    </location>
</feature>
<evidence type="ECO:0000259" key="2">
    <source>
        <dbReference type="Pfam" id="PF08751"/>
    </source>
</evidence>
<reference evidence="3 4" key="1">
    <citation type="submission" date="2018-01" db="EMBL/GenBank/DDBJ databases">
        <title>Metagenomic assembled genomes from two thermal pools in the Uzon Caldera, Kamchatka, Russia.</title>
        <authorList>
            <person name="Wilkins L."/>
            <person name="Ettinger C."/>
        </authorList>
    </citation>
    <scope>NUCLEOTIDE SEQUENCE [LARGE SCALE GENOMIC DNA]</scope>
    <source>
        <strain evidence="3">ARK-10</strain>
    </source>
</reference>
<evidence type="ECO:0000256" key="1">
    <source>
        <dbReference type="SAM" id="MobiDB-lite"/>
    </source>
</evidence>
<dbReference type="NCBIfam" id="NF041492">
    <property type="entry name" value="MobF"/>
    <property type="match status" value="1"/>
</dbReference>
<feature type="region of interest" description="Disordered" evidence="1">
    <location>
        <begin position="409"/>
        <end position="438"/>
    </location>
</feature>
<dbReference type="Pfam" id="PF08751">
    <property type="entry name" value="TrwC"/>
    <property type="match status" value="1"/>
</dbReference>
<accession>A0A2J6X6A7</accession>
<dbReference type="Proteomes" id="UP000236910">
    <property type="component" value="Unassembled WGS sequence"/>
</dbReference>
<sequence>MLRIKQSKNPNYYTNEFGEKENYYDKESKGFWLGSAKEYLGLKAELSIDDYNKLFKGQSPDGKNLTFQTGKERTYDLTLNCNKDLSIFKSAYPYHADTVDKVTFQAVKDTLEYAQKFIAVRETKNGVTTKNFDTSSVFGVFHHSTSRELDPHDHFHCLLMPVSFNEKGKAYANDIKEIYKHQKELGHVFQKSIADGLERELGLKTVFNEKGLSRILGINKEERDYFSKRKEQIEKMAGEGATYKEKDEASLKSRKTKTEYDLPALQKQWNHDLKSKFGFDNERLSRMQNMSASMEKEKGLSFNKPLTSTRMNNNTMLTGKSTLNNIAKLANVKPRSLNKSLNQIPKGGSKEIILSSILSIQSSIGQMQSQLASMSQDDPNRLQVFGEFINMGFQLQELNQQLAEAERKEIEKKLDESKKQTKEQPQKNKTHSMPIRTK</sequence>
<evidence type="ECO:0000313" key="4">
    <source>
        <dbReference type="Proteomes" id="UP000236910"/>
    </source>
</evidence>
<organism evidence="3 4">
    <name type="scientific">Caldisericum exile</name>
    <dbReference type="NCBI Taxonomy" id="693075"/>
    <lineage>
        <taxon>Bacteria</taxon>
        <taxon>Pseudomonadati</taxon>
        <taxon>Caldisericota/Cryosericota group</taxon>
        <taxon>Caldisericota</taxon>
        <taxon>Caldisericia</taxon>
        <taxon>Caldisericales</taxon>
        <taxon>Caldisericaceae</taxon>
        <taxon>Caldisericum</taxon>
    </lineage>
</organism>
<dbReference type="EMBL" id="PNIX01000230">
    <property type="protein sequence ID" value="PMP82255.1"/>
    <property type="molecule type" value="Genomic_DNA"/>
</dbReference>
<comment type="caution">
    <text evidence="3">The sequence shown here is derived from an EMBL/GenBank/DDBJ whole genome shotgun (WGS) entry which is preliminary data.</text>
</comment>
<proteinExistence type="predicted"/>
<name>A0A2J6X6A7_9BACT</name>
<dbReference type="SUPFAM" id="SSF55464">
    <property type="entry name" value="Origin of replication-binding domain, RBD-like"/>
    <property type="match status" value="1"/>
</dbReference>
<dbReference type="InterPro" id="IPR014862">
    <property type="entry name" value="TrwC"/>
</dbReference>
<gene>
    <name evidence="3" type="ORF">C0175_03900</name>
</gene>
<feature type="domain" description="TrwC relaxase" evidence="2">
    <location>
        <begin position="10"/>
        <end position="274"/>
    </location>
</feature>